<dbReference type="EMBL" id="KZ293430">
    <property type="protein sequence ID" value="PBK69177.1"/>
    <property type="molecule type" value="Genomic_DNA"/>
</dbReference>
<dbReference type="GO" id="GO:0008270">
    <property type="term" value="F:zinc ion binding"/>
    <property type="evidence" value="ECO:0007669"/>
    <property type="project" value="UniProtKB-KW"/>
</dbReference>
<organism evidence="8 9">
    <name type="scientific">Armillaria solidipes</name>
    <dbReference type="NCBI Taxonomy" id="1076256"/>
    <lineage>
        <taxon>Eukaryota</taxon>
        <taxon>Fungi</taxon>
        <taxon>Dikarya</taxon>
        <taxon>Basidiomycota</taxon>
        <taxon>Agaricomycotina</taxon>
        <taxon>Agaricomycetes</taxon>
        <taxon>Agaricomycetidae</taxon>
        <taxon>Agaricales</taxon>
        <taxon>Marasmiineae</taxon>
        <taxon>Physalacriaceae</taxon>
        <taxon>Armillaria</taxon>
    </lineage>
</organism>
<dbReference type="PROSITE" id="PS50089">
    <property type="entry name" value="ZF_RING_2"/>
    <property type="match status" value="1"/>
</dbReference>
<evidence type="ECO:0000259" key="7">
    <source>
        <dbReference type="PROSITE" id="PS50089"/>
    </source>
</evidence>
<feature type="coiled-coil region" evidence="5">
    <location>
        <begin position="187"/>
        <end position="245"/>
    </location>
</feature>
<accession>A0A2H3BX73</accession>
<keyword evidence="2 4" id="KW-0863">Zinc-finger</keyword>
<reference evidence="9" key="1">
    <citation type="journal article" date="2017" name="Nat. Ecol. Evol.">
        <title>Genome expansion and lineage-specific genetic innovations in the forest pathogenic fungi Armillaria.</title>
        <authorList>
            <person name="Sipos G."/>
            <person name="Prasanna A.N."/>
            <person name="Walter M.C."/>
            <person name="O'Connor E."/>
            <person name="Balint B."/>
            <person name="Krizsan K."/>
            <person name="Kiss B."/>
            <person name="Hess J."/>
            <person name="Varga T."/>
            <person name="Slot J."/>
            <person name="Riley R."/>
            <person name="Boka B."/>
            <person name="Rigling D."/>
            <person name="Barry K."/>
            <person name="Lee J."/>
            <person name="Mihaltcheva S."/>
            <person name="LaButti K."/>
            <person name="Lipzen A."/>
            <person name="Waldron R."/>
            <person name="Moloney N.M."/>
            <person name="Sperisen C."/>
            <person name="Kredics L."/>
            <person name="Vagvoelgyi C."/>
            <person name="Patrignani A."/>
            <person name="Fitzpatrick D."/>
            <person name="Nagy I."/>
            <person name="Doyle S."/>
            <person name="Anderson J.B."/>
            <person name="Grigoriev I.V."/>
            <person name="Gueldener U."/>
            <person name="Muensterkoetter M."/>
            <person name="Nagy L.G."/>
        </authorList>
    </citation>
    <scope>NUCLEOTIDE SEQUENCE [LARGE SCALE GENOMIC DNA]</scope>
    <source>
        <strain evidence="9">28-4</strain>
    </source>
</reference>
<evidence type="ECO:0000313" key="9">
    <source>
        <dbReference type="Proteomes" id="UP000218334"/>
    </source>
</evidence>
<evidence type="ECO:0000256" key="5">
    <source>
        <dbReference type="SAM" id="Coils"/>
    </source>
</evidence>
<dbReference type="InterPro" id="IPR013083">
    <property type="entry name" value="Znf_RING/FYVE/PHD"/>
</dbReference>
<feature type="coiled-coil region" evidence="5">
    <location>
        <begin position="88"/>
        <end position="144"/>
    </location>
</feature>
<dbReference type="STRING" id="1076256.A0A2H3BX73"/>
<dbReference type="InterPro" id="IPR017907">
    <property type="entry name" value="Znf_RING_CS"/>
</dbReference>
<evidence type="ECO:0000256" key="6">
    <source>
        <dbReference type="SAM" id="MobiDB-lite"/>
    </source>
</evidence>
<keyword evidence="9" id="KW-1185">Reference proteome</keyword>
<evidence type="ECO:0000256" key="3">
    <source>
        <dbReference type="ARBA" id="ARBA00022833"/>
    </source>
</evidence>
<dbReference type="Gene3D" id="3.30.40.10">
    <property type="entry name" value="Zinc/RING finger domain, C3HC4 (zinc finger)"/>
    <property type="match status" value="1"/>
</dbReference>
<feature type="coiled-coil region" evidence="5">
    <location>
        <begin position="352"/>
        <end position="386"/>
    </location>
</feature>
<dbReference type="InterPro" id="IPR001841">
    <property type="entry name" value="Znf_RING"/>
</dbReference>
<keyword evidence="5" id="KW-0175">Coiled coil</keyword>
<dbReference type="Pfam" id="PF00097">
    <property type="entry name" value="zf-C3HC4"/>
    <property type="match status" value="1"/>
</dbReference>
<evidence type="ECO:0000313" key="8">
    <source>
        <dbReference type="EMBL" id="PBK69177.1"/>
    </source>
</evidence>
<gene>
    <name evidence="8" type="ORF">ARMSODRAFT_179052</name>
</gene>
<dbReference type="AlphaFoldDB" id="A0A2H3BX73"/>
<dbReference type="Proteomes" id="UP000218334">
    <property type="component" value="Unassembled WGS sequence"/>
</dbReference>
<evidence type="ECO:0000256" key="2">
    <source>
        <dbReference type="ARBA" id="ARBA00022771"/>
    </source>
</evidence>
<dbReference type="PROSITE" id="PS00518">
    <property type="entry name" value="ZF_RING_1"/>
    <property type="match status" value="1"/>
</dbReference>
<proteinExistence type="predicted"/>
<dbReference type="SMART" id="SM00184">
    <property type="entry name" value="RING"/>
    <property type="match status" value="1"/>
</dbReference>
<keyword evidence="1" id="KW-0479">Metal-binding</keyword>
<sequence>MIGQCSQCLQELQEPVCIPCGHLYCKSCLFQVDAQATYNYHRPTCRACYTPFKMDFITEEKRNRRQFKGKPRSMRDVRELFIGPTQTSRNLEAEIVFLRKNVRTYEETFRKERARLTQEKDDLIASHRREVAELTAKIFGLEESNRTLVLDVGSHPVQLPQSVDASPKYKTTAVDPDAGACAMQKERDRLESEISGLKAQVTSLLASLRDSKGTVDRVAILESQKKKLQSDMDLLLAELEREKMLRNESQLKVDQVTQRVITLETVLDNQRSTSKTEIQQLTTKSEAEAVKGDRTKTQSDASQAKVDNLEARIRGLNVKLMASEDEYRRHKAHLECEVKRLLYQREKKQIELNGSQVTMRALKGRIRDLETELSDSQKLVAELEGYQHRAAELEVINARLAPDLDSAHRLIKLLTANNEILLQKIVELGTDGTRLEIETARLTGEIVLLRQALREYEEEKEVEETVLNLEENRSFTEGVFSQLSESVASSIVSTISDSAFSHAEVPSSSLEESSSAMSEQGALNGRILDEDQGGTQILNTRSDVADYVLVRNPFADPHQPSSTNMNNEVFGK</sequence>
<name>A0A2H3BX73_9AGAR</name>
<evidence type="ECO:0000256" key="1">
    <source>
        <dbReference type="ARBA" id="ARBA00022723"/>
    </source>
</evidence>
<keyword evidence="3" id="KW-0862">Zinc</keyword>
<feature type="domain" description="RING-type" evidence="7">
    <location>
        <begin position="5"/>
        <end position="46"/>
    </location>
</feature>
<feature type="compositionally biased region" description="Polar residues" evidence="6">
    <location>
        <begin position="559"/>
        <end position="572"/>
    </location>
</feature>
<dbReference type="SUPFAM" id="SSF57850">
    <property type="entry name" value="RING/U-box"/>
    <property type="match status" value="1"/>
</dbReference>
<feature type="coiled-coil region" evidence="5">
    <location>
        <begin position="439"/>
        <end position="473"/>
    </location>
</feature>
<feature type="coiled-coil region" evidence="5">
    <location>
        <begin position="299"/>
        <end position="326"/>
    </location>
</feature>
<dbReference type="InterPro" id="IPR018957">
    <property type="entry name" value="Znf_C3HC4_RING-type"/>
</dbReference>
<feature type="region of interest" description="Disordered" evidence="6">
    <location>
        <begin position="553"/>
        <end position="572"/>
    </location>
</feature>
<protein>
    <recommendedName>
        <fullName evidence="7">RING-type domain-containing protein</fullName>
    </recommendedName>
</protein>
<evidence type="ECO:0000256" key="4">
    <source>
        <dbReference type="PROSITE-ProRule" id="PRU00175"/>
    </source>
</evidence>